<evidence type="ECO:0000313" key="12">
    <source>
        <dbReference type="EMBL" id="UJO12559.1"/>
    </source>
</evidence>
<evidence type="ECO:0000256" key="5">
    <source>
        <dbReference type="ARBA" id="ARBA00023015"/>
    </source>
</evidence>
<keyword evidence="2" id="KW-0479">Metal-binding</keyword>
<evidence type="ECO:0000256" key="2">
    <source>
        <dbReference type="ARBA" id="ARBA00022723"/>
    </source>
</evidence>
<feature type="domain" description="GATA-type" evidence="11">
    <location>
        <begin position="684"/>
        <end position="737"/>
    </location>
</feature>
<dbReference type="AlphaFoldDB" id="A0A9Q8L829"/>
<evidence type="ECO:0000256" key="7">
    <source>
        <dbReference type="ARBA" id="ARBA00023163"/>
    </source>
</evidence>
<dbReference type="GeneID" id="71980401"/>
<dbReference type="SUPFAM" id="SSF57716">
    <property type="entry name" value="Glucocorticoid receptor-like (DNA-binding domain)"/>
    <property type="match status" value="1"/>
</dbReference>
<dbReference type="GO" id="GO:0005634">
    <property type="term" value="C:nucleus"/>
    <property type="evidence" value="ECO:0007669"/>
    <property type="project" value="UniProtKB-SubCell"/>
</dbReference>
<proteinExistence type="predicted"/>
<dbReference type="PROSITE" id="PS50114">
    <property type="entry name" value="GATA_ZN_FINGER_2"/>
    <property type="match status" value="1"/>
</dbReference>
<keyword evidence="8" id="KW-0539">Nucleus</keyword>
<dbReference type="GO" id="GO:0008270">
    <property type="term" value="F:zinc ion binding"/>
    <property type="evidence" value="ECO:0007669"/>
    <property type="project" value="UniProtKB-KW"/>
</dbReference>
<dbReference type="GO" id="GO:0000981">
    <property type="term" value="F:DNA-binding transcription factor activity, RNA polymerase II-specific"/>
    <property type="evidence" value="ECO:0007669"/>
    <property type="project" value="TreeGrafter"/>
</dbReference>
<dbReference type="RefSeq" id="XP_047756925.1">
    <property type="nucleotide sequence ID" value="XM_047899671.1"/>
</dbReference>
<dbReference type="GO" id="GO:0042128">
    <property type="term" value="P:nitrate assimilation"/>
    <property type="evidence" value="ECO:0007669"/>
    <property type="project" value="UniProtKB-KW"/>
</dbReference>
<dbReference type="CDD" id="cd00202">
    <property type="entry name" value="ZnF_GATA"/>
    <property type="match status" value="1"/>
</dbReference>
<feature type="region of interest" description="Disordered" evidence="10">
    <location>
        <begin position="255"/>
        <end position="320"/>
    </location>
</feature>
<feature type="region of interest" description="Disordered" evidence="10">
    <location>
        <begin position="735"/>
        <end position="935"/>
    </location>
</feature>
<feature type="region of interest" description="Disordered" evidence="10">
    <location>
        <begin position="1"/>
        <end position="69"/>
    </location>
</feature>
<dbReference type="SMART" id="SM00401">
    <property type="entry name" value="ZnF_GATA"/>
    <property type="match status" value="1"/>
</dbReference>
<dbReference type="InterPro" id="IPR013088">
    <property type="entry name" value="Znf_NHR/GATA"/>
</dbReference>
<feature type="region of interest" description="Disordered" evidence="10">
    <location>
        <begin position="394"/>
        <end position="460"/>
    </location>
</feature>
<reference evidence="12" key="1">
    <citation type="submission" date="2021-12" db="EMBL/GenBank/DDBJ databases">
        <authorList>
            <person name="Zaccaron A."/>
            <person name="Stergiopoulos I."/>
        </authorList>
    </citation>
    <scope>NUCLEOTIDE SEQUENCE</scope>
    <source>
        <strain evidence="12">Race5_Kim</strain>
    </source>
</reference>
<evidence type="ECO:0000256" key="4">
    <source>
        <dbReference type="ARBA" id="ARBA00022833"/>
    </source>
</evidence>
<reference evidence="12" key="2">
    <citation type="journal article" date="2022" name="Microb. Genom.">
        <title>A chromosome-scale genome assembly of the tomato pathogen Cladosporium fulvum reveals a compartmentalized genome architecture and the presence of a dispensable chromosome.</title>
        <authorList>
            <person name="Zaccaron A.Z."/>
            <person name="Chen L.H."/>
            <person name="Samaras A."/>
            <person name="Stergiopoulos I."/>
        </authorList>
    </citation>
    <scope>NUCLEOTIDE SEQUENCE</scope>
    <source>
        <strain evidence="12">Race5_Kim</strain>
    </source>
</reference>
<keyword evidence="4" id="KW-0862">Zinc</keyword>
<evidence type="ECO:0000256" key="3">
    <source>
        <dbReference type="ARBA" id="ARBA00022771"/>
    </source>
</evidence>
<keyword evidence="3 9" id="KW-0863">Zinc-finger</keyword>
<dbReference type="PROSITE" id="PS00344">
    <property type="entry name" value="GATA_ZN_FINGER_1"/>
    <property type="match status" value="1"/>
</dbReference>
<protein>
    <submittedName>
        <fullName evidence="12">Nitrogen regulatory protein areA</fullName>
    </submittedName>
</protein>
<evidence type="ECO:0000313" key="13">
    <source>
        <dbReference type="Proteomes" id="UP000756132"/>
    </source>
</evidence>
<comment type="subcellular location">
    <subcellularLocation>
        <location evidence="1">Nucleus</location>
    </subcellularLocation>
</comment>
<feature type="compositionally biased region" description="Polar residues" evidence="10">
    <location>
        <begin position="653"/>
        <end position="671"/>
    </location>
</feature>
<feature type="compositionally biased region" description="Polar residues" evidence="10">
    <location>
        <begin position="789"/>
        <end position="798"/>
    </location>
</feature>
<keyword evidence="7" id="KW-0804">Transcription</keyword>
<dbReference type="Pfam" id="PF00320">
    <property type="entry name" value="GATA"/>
    <property type="match status" value="1"/>
</dbReference>
<dbReference type="OrthoDB" id="515401at2759"/>
<feature type="compositionally biased region" description="Basic and acidic residues" evidence="10">
    <location>
        <begin position="850"/>
        <end position="865"/>
    </location>
</feature>
<evidence type="ECO:0000256" key="1">
    <source>
        <dbReference type="ARBA" id="ARBA00004123"/>
    </source>
</evidence>
<feature type="compositionally biased region" description="Basic and acidic residues" evidence="10">
    <location>
        <begin position="622"/>
        <end position="631"/>
    </location>
</feature>
<dbReference type="Gene3D" id="3.30.50.10">
    <property type="entry name" value="Erythroid Transcription Factor GATA-1, subunit A"/>
    <property type="match status" value="1"/>
</dbReference>
<dbReference type="InterPro" id="IPR013860">
    <property type="entry name" value="AreA_GATA"/>
</dbReference>
<dbReference type="InterPro" id="IPR039355">
    <property type="entry name" value="Transcription_factor_GATA"/>
</dbReference>
<name>A0A9Q8L829_PASFU</name>
<dbReference type="InterPro" id="IPR000679">
    <property type="entry name" value="Znf_GATA"/>
</dbReference>
<feature type="compositionally biased region" description="Polar residues" evidence="10">
    <location>
        <begin position="174"/>
        <end position="190"/>
    </location>
</feature>
<feature type="compositionally biased region" description="Polar residues" evidence="10">
    <location>
        <begin position="758"/>
        <end position="775"/>
    </location>
</feature>
<evidence type="ECO:0000259" key="11">
    <source>
        <dbReference type="PROSITE" id="PS50114"/>
    </source>
</evidence>
<evidence type="ECO:0000256" key="9">
    <source>
        <dbReference type="PROSITE-ProRule" id="PRU00094"/>
    </source>
</evidence>
<dbReference type="KEGG" id="ffu:CLAFUR5_00523"/>
<dbReference type="FunFam" id="3.30.50.10:FF:000007">
    <property type="entry name" value="Nitrogen regulatory AreA, N-terminal"/>
    <property type="match status" value="1"/>
</dbReference>
<dbReference type="PANTHER" id="PTHR10071">
    <property type="entry name" value="TRANSCRIPTION FACTOR GATA FAMILY MEMBER"/>
    <property type="match status" value="1"/>
</dbReference>
<keyword evidence="13" id="KW-1185">Reference proteome</keyword>
<organism evidence="12 13">
    <name type="scientific">Passalora fulva</name>
    <name type="common">Tomato leaf mold</name>
    <name type="synonym">Cladosporium fulvum</name>
    <dbReference type="NCBI Taxonomy" id="5499"/>
    <lineage>
        <taxon>Eukaryota</taxon>
        <taxon>Fungi</taxon>
        <taxon>Dikarya</taxon>
        <taxon>Ascomycota</taxon>
        <taxon>Pezizomycotina</taxon>
        <taxon>Dothideomycetes</taxon>
        <taxon>Dothideomycetidae</taxon>
        <taxon>Mycosphaerellales</taxon>
        <taxon>Mycosphaerellaceae</taxon>
        <taxon>Fulvia</taxon>
    </lineage>
</organism>
<dbReference type="Pfam" id="PF08550">
    <property type="entry name" value="GATA_AreA"/>
    <property type="match status" value="1"/>
</dbReference>
<feature type="region of interest" description="Disordered" evidence="10">
    <location>
        <begin position="604"/>
        <end position="688"/>
    </location>
</feature>
<dbReference type="GO" id="GO:0045944">
    <property type="term" value="P:positive regulation of transcription by RNA polymerase II"/>
    <property type="evidence" value="ECO:0007669"/>
    <property type="project" value="TreeGrafter"/>
</dbReference>
<keyword evidence="5" id="KW-0805">Transcription regulation</keyword>
<feature type="region of interest" description="Disordered" evidence="10">
    <location>
        <begin position="174"/>
        <end position="208"/>
    </location>
</feature>
<dbReference type="GO" id="GO:0000122">
    <property type="term" value="P:negative regulation of transcription by RNA polymerase II"/>
    <property type="evidence" value="ECO:0007669"/>
    <property type="project" value="TreeGrafter"/>
</dbReference>
<feature type="compositionally biased region" description="Polar residues" evidence="10">
    <location>
        <begin position="636"/>
        <end position="645"/>
    </location>
</feature>
<evidence type="ECO:0000256" key="6">
    <source>
        <dbReference type="ARBA" id="ARBA00023063"/>
    </source>
</evidence>
<dbReference type="PANTHER" id="PTHR10071:SF281">
    <property type="entry name" value="BOX A-BINDING FACTOR-RELATED"/>
    <property type="match status" value="1"/>
</dbReference>
<feature type="compositionally biased region" description="Pro residues" evidence="10">
    <location>
        <begin position="811"/>
        <end position="823"/>
    </location>
</feature>
<accession>A0A9Q8L829</accession>
<feature type="compositionally biased region" description="Low complexity" evidence="10">
    <location>
        <begin position="406"/>
        <end position="416"/>
    </location>
</feature>
<feature type="compositionally biased region" description="Basic and acidic residues" evidence="10">
    <location>
        <begin position="297"/>
        <end position="310"/>
    </location>
</feature>
<dbReference type="GO" id="GO:0000978">
    <property type="term" value="F:RNA polymerase II cis-regulatory region sequence-specific DNA binding"/>
    <property type="evidence" value="ECO:0007669"/>
    <property type="project" value="TreeGrafter"/>
</dbReference>
<feature type="compositionally biased region" description="Low complexity" evidence="10">
    <location>
        <begin position="26"/>
        <end position="49"/>
    </location>
</feature>
<dbReference type="PRINTS" id="PR00619">
    <property type="entry name" value="GATAZNFINGER"/>
</dbReference>
<feature type="compositionally biased region" description="Basic and acidic residues" evidence="10">
    <location>
        <begin position="11"/>
        <end position="20"/>
    </location>
</feature>
<gene>
    <name evidence="12" type="ORF">CLAFUR5_00523</name>
</gene>
<evidence type="ECO:0000256" key="8">
    <source>
        <dbReference type="ARBA" id="ARBA00023242"/>
    </source>
</evidence>
<evidence type="ECO:0000256" key="10">
    <source>
        <dbReference type="SAM" id="MobiDB-lite"/>
    </source>
</evidence>
<keyword evidence="6" id="KW-0534">Nitrate assimilation</keyword>
<dbReference type="Proteomes" id="UP000756132">
    <property type="component" value="Chromosome 1"/>
</dbReference>
<dbReference type="EMBL" id="CP090163">
    <property type="protein sequence ID" value="UJO12559.1"/>
    <property type="molecule type" value="Genomic_DNA"/>
</dbReference>
<sequence>MSHAQPAALQARERHADRQRGVRPQSCALSDDSMDAAAIALDAADSTTSNTKSSPRHVRFPDHQHYDSVSGTSSAIASLTSQSTLETLSTRLDLSPTEKEARKGLLRESFFGQWKDDASHVETDTPEEMQKNDPLGTQIWKLYHKTKGQLPNSERLENLTWRMMSMNLRRKQLAESQNRLTPRPLTQQGPSGIAQLRKSSQQATRNRDDHMILDDFIVPSSIGSPSGVSPAASGSIAEGDFSTAATSVSAIPIKQQQRLRDADELSAARASAPSVPPVHQNRQNEEFAYVQRHVRKTSIDERRPPKRRAEASPQVPPVANTSMAAEDPALEAALHDYALDMPISQPQAQHPQLPFNLDTFNLENDPILKSAGPMHQQFTFSPVGSPMMSTSSFQQMYNNFQPPPSASSLQSPPGSAYPSTASTPQPIPEGEQMYFGSQLHPHQSMPSFQPHHHQQSANQQQQQFVFNPNSDSMFSAIASTSAPAHHSGFNQPVFQMPGHLDPTNIMSNDFQPASMPIRGQMFQFGGDEDEEEDEQMSFADPNMMMPPGYSAMDDPSMENYGSYQWENSLSNAYNPSVERFGGNPTRRGVQIGGAEMIPSPQGWDQGSGLGRGHGSAASVSEIRNRGGDPRTRKIPRTTSTPNTMGMATGMFSIRTQSSPSSPQESGFNSAVPSRPGSPRLGDNSGVPTSCTNCFTQTTPLWRRNPEGQPLCNACGLFLKLHGVVRPLSLKTDVIKKRNRGSGNSVPVGTLRSKKVASRKNSVAQTNASTPNSGKQGNDEDSPKSGAGSAGNTPISSGPTEKPAKTVVSIAPGPPKPTPQPPASAPTRPVAPRRTRKPSRASNTLGQNAHEMAEAEEPKAGNKNPKEGTSGTQHPPLMANAMSLKPNAPPMHAQMVPPGGGAGPGQMTPGQHGPPPGVPPSMITGPQEWEWLTMSL</sequence>